<feature type="region of interest" description="Disordered" evidence="1">
    <location>
        <begin position="1"/>
        <end position="23"/>
    </location>
</feature>
<keyword evidence="3" id="KW-1185">Reference proteome</keyword>
<dbReference type="EMBL" id="PDNB01000066">
    <property type="protein sequence ID" value="PGH11920.1"/>
    <property type="molecule type" value="Genomic_DNA"/>
</dbReference>
<feature type="compositionally biased region" description="Basic and acidic residues" evidence="1">
    <location>
        <begin position="342"/>
        <end position="353"/>
    </location>
</feature>
<comment type="caution">
    <text evidence="2">The sequence shown here is derived from an EMBL/GenBank/DDBJ whole genome shotgun (WGS) entry which is preliminary data.</text>
</comment>
<name>A0A2B7XSF8_9EURO</name>
<reference evidence="2 3" key="1">
    <citation type="submission" date="2017-10" db="EMBL/GenBank/DDBJ databases">
        <title>Comparative genomics in systemic dimorphic fungi from Ajellomycetaceae.</title>
        <authorList>
            <person name="Munoz J.F."/>
            <person name="Mcewen J.G."/>
            <person name="Clay O.K."/>
            <person name="Cuomo C.A."/>
        </authorList>
    </citation>
    <scope>NUCLEOTIDE SEQUENCE [LARGE SCALE GENOMIC DNA]</scope>
    <source>
        <strain evidence="2 3">UAMH5409</strain>
    </source>
</reference>
<dbReference type="Proteomes" id="UP000223968">
    <property type="component" value="Unassembled WGS sequence"/>
</dbReference>
<evidence type="ECO:0000256" key="1">
    <source>
        <dbReference type="SAM" id="MobiDB-lite"/>
    </source>
</evidence>
<evidence type="ECO:0000313" key="2">
    <source>
        <dbReference type="EMBL" id="PGH11920.1"/>
    </source>
</evidence>
<dbReference type="AlphaFoldDB" id="A0A2B7XSF8"/>
<evidence type="ECO:0000313" key="3">
    <source>
        <dbReference type="Proteomes" id="UP000223968"/>
    </source>
</evidence>
<dbReference type="STRING" id="1447875.A0A2B7XSF8"/>
<accession>A0A2B7XSF8</accession>
<organism evidence="2 3">
    <name type="scientific">Helicocarpus griseus UAMH5409</name>
    <dbReference type="NCBI Taxonomy" id="1447875"/>
    <lineage>
        <taxon>Eukaryota</taxon>
        <taxon>Fungi</taxon>
        <taxon>Dikarya</taxon>
        <taxon>Ascomycota</taxon>
        <taxon>Pezizomycotina</taxon>
        <taxon>Eurotiomycetes</taxon>
        <taxon>Eurotiomycetidae</taxon>
        <taxon>Onygenales</taxon>
        <taxon>Ajellomycetaceae</taxon>
        <taxon>Helicocarpus</taxon>
    </lineage>
</organism>
<feature type="region of interest" description="Disordered" evidence="1">
    <location>
        <begin position="256"/>
        <end position="390"/>
    </location>
</feature>
<feature type="region of interest" description="Disordered" evidence="1">
    <location>
        <begin position="105"/>
        <end position="133"/>
    </location>
</feature>
<protein>
    <submittedName>
        <fullName evidence="2">Uncharacterized protein</fullName>
    </submittedName>
</protein>
<feature type="region of interest" description="Disordered" evidence="1">
    <location>
        <begin position="162"/>
        <end position="198"/>
    </location>
</feature>
<dbReference type="OrthoDB" id="4966at2759"/>
<feature type="compositionally biased region" description="Low complexity" evidence="1">
    <location>
        <begin position="185"/>
        <end position="194"/>
    </location>
</feature>
<feature type="compositionally biased region" description="Basic and acidic residues" evidence="1">
    <location>
        <begin position="257"/>
        <end position="267"/>
    </location>
</feature>
<gene>
    <name evidence="2" type="ORF">AJ79_04612</name>
</gene>
<feature type="compositionally biased region" description="Pro residues" evidence="1">
    <location>
        <begin position="164"/>
        <end position="181"/>
    </location>
</feature>
<sequence length="1016" mass="114007">MDPSQNPSLPAGNAPFPVPGKWWENQQHMGGYVQSPGPYQGQHQPLHQTPHLSQYHGGYHGANQGAYQAAYRDPHQVPPQLQQQAAYLGPYQGTHQGPNLIHQQGLYQTHQRPPQIPQLAPYQMPPQGPRQIPHRRATQRVLDNFSQHLPQQFSQQIPVQLPEQLPPQPPFVSRPSHPPGPANGSSVQQVSSQQRQEELDSVFPRVYTPLPQRWGTNGVIPDKVKLWIQRQRAEYHAPPLQEPPVVDEVVYTPATSVHEKQEHDHGPRTPVNGPGEIQERHIPPGINETVKSSRSSTKGRGRDSKRSRINGAGAIRKPQKSKGETLILKLPSKKKSSSKAVPGDREGDKRDDVFNQNRDQGTYFKGNGIDNGTPISKQKSVNGMNDTGSRSGHIIKLARRKAIVTKHSSAPGFGTLGVPERETYLGEFEPTKGCSVPEQSLVPSTTASTPASQWTWKTDITRTTQGLPVMVSKKDANRCIVTDPGFAPIVTPPPTEKDESEDPLLMLLRAAEMILGPLIPRGMSSDLTGTSGEKLMTRSQKALPLLTCPQIPNVMTAIEPYHPGKPNGSGSPHHYRPGRFTGVEDANADAGERLRLPSLAEKPCDKEILRLPSLAEMLRDVDLGGRNPSSFDIGTGRTQVDSPLDISHFRILKRKPESCTMATGLDGNKYQYEKRFNIFEEFLKRPELTLFLAKHLRVQELLILYRISKQFHNIVNARFTTVIKAQAQLRAAESAKIFPPRCYAKLCIPDPGFRPHPVAARAVRGEARKVPSFRWLLMVCFREMVCHEIITILAEDGVPVPDRCASTMKKIWFLMDIPDNARRIGLVQNPEIFTDADLFFATLFFVKLDMRFTDPVTGSGKDGMRRLLLSQPSLSMLWRALKRTALISKLDVMKLFARWKYQPRPDQRGMSIFGIPPNEIGIVQYEGWGRTGSRVLLQRPDELLLKESIRRGLELQQRYTDMFLWGYINPATLQNYPPVLRQRELERLEGLEELLIPVEDRGKEEVGKMVSKMVRG</sequence>
<feature type="compositionally biased region" description="Polar residues" evidence="1">
    <location>
        <begin position="373"/>
        <end position="390"/>
    </location>
</feature>
<proteinExistence type="predicted"/>